<evidence type="ECO:0000313" key="1">
    <source>
        <dbReference type="EMBL" id="KAI4321284.1"/>
    </source>
</evidence>
<proteinExistence type="predicted"/>
<accession>A0ACB9MAB1</accession>
<comment type="caution">
    <text evidence="1">The sequence shown here is derived from an EMBL/GenBank/DDBJ whole genome shotgun (WGS) entry which is preliminary data.</text>
</comment>
<protein>
    <submittedName>
        <fullName evidence="1">Uncharacterized protein</fullName>
    </submittedName>
</protein>
<gene>
    <name evidence="1" type="ORF">MLD38_034687</name>
</gene>
<keyword evidence="2" id="KW-1185">Reference proteome</keyword>
<name>A0ACB9MAB1_9MYRT</name>
<dbReference type="Proteomes" id="UP001057402">
    <property type="component" value="Chromosome 10"/>
</dbReference>
<reference evidence="2" key="1">
    <citation type="journal article" date="2023" name="Front. Plant Sci.">
        <title>Chromosomal-level genome assembly of Melastoma candidum provides insights into trichome evolution.</title>
        <authorList>
            <person name="Zhong Y."/>
            <person name="Wu W."/>
            <person name="Sun C."/>
            <person name="Zou P."/>
            <person name="Liu Y."/>
            <person name="Dai S."/>
            <person name="Zhou R."/>
        </authorList>
    </citation>
    <scope>NUCLEOTIDE SEQUENCE [LARGE SCALE GENOMIC DNA]</scope>
</reference>
<organism evidence="1 2">
    <name type="scientific">Melastoma candidum</name>
    <dbReference type="NCBI Taxonomy" id="119954"/>
    <lineage>
        <taxon>Eukaryota</taxon>
        <taxon>Viridiplantae</taxon>
        <taxon>Streptophyta</taxon>
        <taxon>Embryophyta</taxon>
        <taxon>Tracheophyta</taxon>
        <taxon>Spermatophyta</taxon>
        <taxon>Magnoliopsida</taxon>
        <taxon>eudicotyledons</taxon>
        <taxon>Gunneridae</taxon>
        <taxon>Pentapetalae</taxon>
        <taxon>rosids</taxon>
        <taxon>malvids</taxon>
        <taxon>Myrtales</taxon>
        <taxon>Melastomataceae</taxon>
        <taxon>Melastomatoideae</taxon>
        <taxon>Melastomateae</taxon>
        <taxon>Melastoma</taxon>
    </lineage>
</organism>
<sequence>MDPRHQRIAPLAAAALLFRVALALGIAPTAGGSAVLGCNNTCSGQTPNIKIQFPFGFSSGCPIQLNCTPDGTVLIGEFPVQEIDSYSGSISVNVSARCDRPFGTIDQLYGRNFAPKSNNEVFLGNCTQPSPCDKYLPTCSMSLENVSCYTVKESGSEFLSFGKLSEMKCGIFTSSTSEWLSNSLYDETMLLAWWVSGEDCRCSGNAICTLFPSVPAGGNGYRCQCSGDGDGYLDGSGCRKWKYTAGFNWLLVMVPLSVVIGSAVVGILLYVCVCRCIRGKCWPRRRNLQEDVDTLMRCHGSSLPRSYGMLLFEMIGGKDRTGVETSKSSEMYFPDWVYKHLESGKPLWMSEINSPEDEEIARKMMIVSLWCIQTHPSDRPSMSMVIDMLEGSSELLGMPPVPLSIPQRGLALNGSTTTLMSSEQMSLASVRIKCKFYPFRGSSLHSNIAVGDIQGSDSLKQMGENRWETKRQRVPWPPKPEARPRLHCSRDRQEY</sequence>
<evidence type="ECO:0000313" key="2">
    <source>
        <dbReference type="Proteomes" id="UP001057402"/>
    </source>
</evidence>
<dbReference type="EMBL" id="CM042889">
    <property type="protein sequence ID" value="KAI4321284.1"/>
    <property type="molecule type" value="Genomic_DNA"/>
</dbReference>